<proteinExistence type="predicted"/>
<dbReference type="EMBL" id="JAOPJF010000024">
    <property type="protein sequence ID" value="KAK1145478.1"/>
    <property type="molecule type" value="Genomic_DNA"/>
</dbReference>
<keyword evidence="2" id="KW-1185">Reference proteome</keyword>
<dbReference type="Proteomes" id="UP001177260">
    <property type="component" value="Unassembled WGS sequence"/>
</dbReference>
<evidence type="ECO:0000313" key="2">
    <source>
        <dbReference type="Proteomes" id="UP001177260"/>
    </source>
</evidence>
<gene>
    <name evidence="1" type="ORF">N8T08_004353</name>
</gene>
<reference evidence="1 2" key="1">
    <citation type="journal article" date="2023" name="ACS Omega">
        <title>Identification of the Neoaspergillic Acid Biosynthesis Gene Cluster by Establishing an In Vitro CRISPR-Ribonucleoprotein Genetic System in Aspergillus melleus.</title>
        <authorList>
            <person name="Yuan B."/>
            <person name="Grau M.F."/>
            <person name="Murata R.M."/>
            <person name="Torok T."/>
            <person name="Venkateswaran K."/>
            <person name="Stajich J.E."/>
            <person name="Wang C.C.C."/>
        </authorList>
    </citation>
    <scope>NUCLEOTIDE SEQUENCE [LARGE SCALE GENOMIC DNA]</scope>
    <source>
        <strain evidence="1 2">IMV 1140</strain>
    </source>
</reference>
<name>A0ACC3B4Y0_9EURO</name>
<comment type="caution">
    <text evidence="1">The sequence shown here is derived from an EMBL/GenBank/DDBJ whole genome shotgun (WGS) entry which is preliminary data.</text>
</comment>
<protein>
    <submittedName>
        <fullName evidence="1">Uncharacterized protein</fullName>
    </submittedName>
</protein>
<organism evidence="1 2">
    <name type="scientific">Aspergillus melleus</name>
    <dbReference type="NCBI Taxonomy" id="138277"/>
    <lineage>
        <taxon>Eukaryota</taxon>
        <taxon>Fungi</taxon>
        <taxon>Dikarya</taxon>
        <taxon>Ascomycota</taxon>
        <taxon>Pezizomycotina</taxon>
        <taxon>Eurotiomycetes</taxon>
        <taxon>Eurotiomycetidae</taxon>
        <taxon>Eurotiales</taxon>
        <taxon>Aspergillaceae</taxon>
        <taxon>Aspergillus</taxon>
        <taxon>Aspergillus subgen. Circumdati</taxon>
    </lineage>
</organism>
<sequence length="237" mass="25310">MQDSNNHGSVVLPVQFVERLISRLGQQLLPSQRATDSAGALPPVLPSDVKPLMLTLHCLFPNELLLALDILDRGLVRRLAQQDANPESSNPTTDPSRAVFFVISASAAPSISAQKPLPTRTGGQIGYEVRLQAWNCTCPAFTLAAFRDLGPEMEPAGHAEGLRDDDVPGVQSRTCSYPYGGRLAGEATRTSPPICKHLLACLLMARCPGAFETTAPEVDPTLVPAEELAGWCAGWSG</sequence>
<evidence type="ECO:0000313" key="1">
    <source>
        <dbReference type="EMBL" id="KAK1145478.1"/>
    </source>
</evidence>
<accession>A0ACC3B4Y0</accession>